<reference evidence="2" key="1">
    <citation type="submission" date="2008-12" db="EMBL/GenBank/DDBJ databases">
        <title>Complete sequence of chromosome of Methylobacterium chloromethanicum CM4.</title>
        <authorList>
            <consortium name="US DOE Joint Genome Institute"/>
            <person name="Lucas S."/>
            <person name="Copeland A."/>
            <person name="Lapidus A."/>
            <person name="Glavina del Rio T."/>
            <person name="Dalin E."/>
            <person name="Tice H."/>
            <person name="Bruce D."/>
            <person name="Goodwin L."/>
            <person name="Pitluck S."/>
            <person name="Chertkov O."/>
            <person name="Brettin T."/>
            <person name="Detter J.C."/>
            <person name="Han C."/>
            <person name="Larimer F."/>
            <person name="Land M."/>
            <person name="Hauser L."/>
            <person name="Kyrpides N."/>
            <person name="Mikhailova N."/>
            <person name="Marx C."/>
            <person name="Richardson P."/>
        </authorList>
    </citation>
    <scope>NUCLEOTIDE SEQUENCE [LARGE SCALE GENOMIC DNA]</scope>
    <source>
        <strain evidence="2">CM4 / NCIMB 13688</strain>
    </source>
</reference>
<dbReference type="SUPFAM" id="SSF53335">
    <property type="entry name" value="S-adenosyl-L-methionine-dependent methyltransferases"/>
    <property type="match status" value="1"/>
</dbReference>
<gene>
    <name evidence="1" type="ordered locus">Mchl_3993</name>
</gene>
<name>B7KYP7_METC4</name>
<dbReference type="KEGG" id="mch:Mchl_3993"/>
<dbReference type="EMBL" id="CP001298">
    <property type="protein sequence ID" value="ACK84798.1"/>
    <property type="molecule type" value="Genomic_DNA"/>
</dbReference>
<proteinExistence type="predicted"/>
<evidence type="ECO:0008006" key="3">
    <source>
        <dbReference type="Google" id="ProtNLM"/>
    </source>
</evidence>
<dbReference type="Proteomes" id="UP000002385">
    <property type="component" value="Chromosome"/>
</dbReference>
<dbReference type="InterPro" id="IPR029063">
    <property type="entry name" value="SAM-dependent_MTases_sf"/>
</dbReference>
<reference evidence="1 2" key="2">
    <citation type="journal article" date="2012" name="J. Bacteriol.">
        <title>Complete genome sequences of six strains of the genus Methylobacterium.</title>
        <authorList>
            <person name="Marx C.J."/>
            <person name="Bringel F."/>
            <person name="Chistoserdova L."/>
            <person name="Moulin L."/>
            <person name="Farhan Ul Haque M."/>
            <person name="Fleischman D.E."/>
            <person name="Gruffaz C."/>
            <person name="Jourand P."/>
            <person name="Knief C."/>
            <person name="Lee M.C."/>
            <person name="Muller E.E."/>
            <person name="Nadalig T."/>
            <person name="Peyraud R."/>
            <person name="Roselli S."/>
            <person name="Russ L."/>
            <person name="Goodwin L.A."/>
            <person name="Ivanova N."/>
            <person name="Kyrpides N."/>
            <person name="Lajus A."/>
            <person name="Land M.L."/>
            <person name="Medigue C."/>
            <person name="Mikhailova N."/>
            <person name="Nolan M."/>
            <person name="Woyke T."/>
            <person name="Stolyar S."/>
            <person name="Vorholt J.A."/>
            <person name="Vuilleumier S."/>
        </authorList>
    </citation>
    <scope>NUCLEOTIDE SEQUENCE [LARGE SCALE GENOMIC DNA]</scope>
    <source>
        <strain evidence="2">CM4 / NCIMB 13688</strain>
    </source>
</reference>
<dbReference type="AlphaFoldDB" id="B7KYP7"/>
<dbReference type="Gene3D" id="3.40.50.150">
    <property type="entry name" value="Vaccinia Virus protein VP39"/>
    <property type="match status" value="1"/>
</dbReference>
<accession>B7KYP7</accession>
<dbReference type="HOGENOM" id="CLU_060073_1_0_5"/>
<dbReference type="RefSeq" id="WP_015951965.1">
    <property type="nucleotide sequence ID" value="NC_011757.1"/>
</dbReference>
<organism evidence="1 2">
    <name type="scientific">Methylorubrum extorquens (strain CM4 / NCIMB 13688)</name>
    <name type="common">Methylobacterium extorquens</name>
    <dbReference type="NCBI Taxonomy" id="440085"/>
    <lineage>
        <taxon>Bacteria</taxon>
        <taxon>Pseudomonadati</taxon>
        <taxon>Pseudomonadota</taxon>
        <taxon>Alphaproteobacteria</taxon>
        <taxon>Hyphomicrobiales</taxon>
        <taxon>Methylobacteriaceae</taxon>
        <taxon>Methylorubrum</taxon>
    </lineage>
</organism>
<evidence type="ECO:0000313" key="2">
    <source>
        <dbReference type="Proteomes" id="UP000002385"/>
    </source>
</evidence>
<sequence length="306" mass="34415">MNVALDAAPPSVQLSPLPAEFDLDFYLTENDDLIARDLNSAHSHFTHHGRSEGRAGTSYCYRNSFLSLLDPSHDTLEIGPFCSPCVRGPRVRYFDVLGRDALIERANTLHYSYSDPPEIDYVSSVGDLGIVTEPFAQVVSSHCVEHQPDLVRHLQAVERILAPGGRYFLIVPDKRFCFDHFIPTSSIADVVGAYCDKRVRHAAADVLEHESMTTHNDQVRHWLGDHGEPFWAQPGGVDRLRRTMQTFEASRNGYIDTHAWQFTPESFKSLINDLALLDLTRLTASRVYNTPRLSVEFCAVLEKGSD</sequence>
<protein>
    <recommendedName>
        <fullName evidence="3">Methyltransferase type 11 domain-containing protein</fullName>
    </recommendedName>
</protein>
<evidence type="ECO:0000313" key="1">
    <source>
        <dbReference type="EMBL" id="ACK84798.1"/>
    </source>
</evidence>